<evidence type="ECO:0000256" key="1">
    <source>
        <dbReference type="ARBA" id="ARBA00022670"/>
    </source>
</evidence>
<evidence type="ECO:0000256" key="4">
    <source>
        <dbReference type="ARBA" id="ARBA00022833"/>
    </source>
</evidence>
<evidence type="ECO:0000256" key="7">
    <source>
        <dbReference type="SAM" id="SignalP"/>
    </source>
</evidence>
<organism evidence="9 10">
    <name type="scientific">Pseudoduganella rivuli</name>
    <dbReference type="NCBI Taxonomy" id="2666085"/>
    <lineage>
        <taxon>Bacteria</taxon>
        <taxon>Pseudomonadati</taxon>
        <taxon>Pseudomonadota</taxon>
        <taxon>Betaproteobacteria</taxon>
        <taxon>Burkholderiales</taxon>
        <taxon>Oxalobacteraceae</taxon>
        <taxon>Telluria group</taxon>
        <taxon>Pseudoduganella</taxon>
    </lineage>
</organism>
<keyword evidence="5 6" id="KW-0482">Metalloprotease</keyword>
<gene>
    <name evidence="9" type="ORF">GJ700_06455</name>
</gene>
<evidence type="ECO:0000256" key="5">
    <source>
        <dbReference type="ARBA" id="ARBA00023049"/>
    </source>
</evidence>
<dbReference type="PANTHER" id="PTHR22726:SF1">
    <property type="entry name" value="METALLOENDOPEPTIDASE OMA1, MITOCHONDRIAL"/>
    <property type="match status" value="1"/>
</dbReference>
<evidence type="ECO:0000313" key="10">
    <source>
        <dbReference type="Proteomes" id="UP000446768"/>
    </source>
</evidence>
<keyword evidence="1 6" id="KW-0645">Protease</keyword>
<dbReference type="InterPro" id="IPR001478">
    <property type="entry name" value="PDZ"/>
</dbReference>
<dbReference type="GO" id="GO:0004222">
    <property type="term" value="F:metalloendopeptidase activity"/>
    <property type="evidence" value="ECO:0007669"/>
    <property type="project" value="InterPro"/>
</dbReference>
<dbReference type="Pfam" id="PF01435">
    <property type="entry name" value="Peptidase_M48"/>
    <property type="match status" value="1"/>
</dbReference>
<dbReference type="InterPro" id="IPR036034">
    <property type="entry name" value="PDZ_sf"/>
</dbReference>
<comment type="similarity">
    <text evidence="6">Belongs to the peptidase M48 family.</text>
</comment>
<dbReference type="CDD" id="cd07342">
    <property type="entry name" value="M48C_Oma1_like"/>
    <property type="match status" value="1"/>
</dbReference>
<evidence type="ECO:0000256" key="6">
    <source>
        <dbReference type="RuleBase" id="RU003983"/>
    </source>
</evidence>
<dbReference type="PANTHER" id="PTHR22726">
    <property type="entry name" value="METALLOENDOPEPTIDASE OMA1"/>
    <property type="match status" value="1"/>
</dbReference>
<keyword evidence="10" id="KW-1185">Reference proteome</keyword>
<dbReference type="PROSITE" id="PS50106">
    <property type="entry name" value="PDZ"/>
    <property type="match status" value="1"/>
</dbReference>
<dbReference type="GO" id="GO:0051603">
    <property type="term" value="P:proteolysis involved in protein catabolic process"/>
    <property type="evidence" value="ECO:0007669"/>
    <property type="project" value="TreeGrafter"/>
</dbReference>
<dbReference type="AlphaFoldDB" id="A0A7X2IJY5"/>
<keyword evidence="7" id="KW-0732">Signal</keyword>
<dbReference type="EMBL" id="WKJJ01000003">
    <property type="protein sequence ID" value="MRV71359.1"/>
    <property type="molecule type" value="Genomic_DNA"/>
</dbReference>
<evidence type="ECO:0000259" key="8">
    <source>
        <dbReference type="PROSITE" id="PS50106"/>
    </source>
</evidence>
<dbReference type="InterPro" id="IPR001915">
    <property type="entry name" value="Peptidase_M48"/>
</dbReference>
<dbReference type="Gene3D" id="2.30.42.10">
    <property type="match status" value="1"/>
</dbReference>
<dbReference type="SUPFAM" id="SSF50156">
    <property type="entry name" value="PDZ domain-like"/>
    <property type="match status" value="1"/>
</dbReference>
<dbReference type="GO" id="GO:0046872">
    <property type="term" value="F:metal ion binding"/>
    <property type="evidence" value="ECO:0007669"/>
    <property type="project" value="UniProtKB-KW"/>
</dbReference>
<dbReference type="PROSITE" id="PS51257">
    <property type="entry name" value="PROKAR_LIPOPROTEIN"/>
    <property type="match status" value="1"/>
</dbReference>
<name>A0A7X2IJY5_9BURK</name>
<feature type="signal peptide" evidence="7">
    <location>
        <begin position="1"/>
        <end position="24"/>
    </location>
</feature>
<evidence type="ECO:0000256" key="2">
    <source>
        <dbReference type="ARBA" id="ARBA00022723"/>
    </source>
</evidence>
<reference evidence="9 10" key="1">
    <citation type="submission" date="2019-11" db="EMBL/GenBank/DDBJ databases">
        <title>Novel species isolated from a subtropical stream in China.</title>
        <authorList>
            <person name="Lu H."/>
        </authorList>
    </citation>
    <scope>NUCLEOTIDE SEQUENCE [LARGE SCALE GENOMIC DNA]</scope>
    <source>
        <strain evidence="9 10">FT92W</strain>
    </source>
</reference>
<feature type="domain" description="PDZ" evidence="8">
    <location>
        <begin position="86"/>
        <end position="164"/>
    </location>
</feature>
<evidence type="ECO:0000256" key="3">
    <source>
        <dbReference type="ARBA" id="ARBA00022801"/>
    </source>
</evidence>
<comment type="cofactor">
    <cofactor evidence="6">
        <name>Zn(2+)</name>
        <dbReference type="ChEBI" id="CHEBI:29105"/>
    </cofactor>
    <text evidence="6">Binds 1 zinc ion per subunit.</text>
</comment>
<proteinExistence type="inferred from homology"/>
<keyword evidence="3 6" id="KW-0378">Hydrolase</keyword>
<comment type="caution">
    <text evidence="9">The sequence shown here is derived from an EMBL/GenBank/DDBJ whole genome shotgun (WGS) entry which is preliminary data.</text>
</comment>
<keyword evidence="2" id="KW-0479">Metal-binding</keyword>
<evidence type="ECO:0000313" key="9">
    <source>
        <dbReference type="EMBL" id="MRV71359.1"/>
    </source>
</evidence>
<dbReference type="Proteomes" id="UP000446768">
    <property type="component" value="Unassembled WGS sequence"/>
</dbReference>
<feature type="chain" id="PRO_5030813963" evidence="7">
    <location>
        <begin position="25"/>
        <end position="367"/>
    </location>
</feature>
<sequence>MAMAGKVQRLAVYLTAAGAATLLAGCSTLWPGQPAPADGPAPYTPPAQEAQHGLSARAVAAQESLKNMVALQDRLSRVSAPLLINNADLCRNQARNLLGFTAQNRYSYPGEYSEAAAAVLGYGDRLQISSVLAGSGAARAGLRKGDSLIAVEDKALHGGPDAEAQAAEVLGPLVGNRAALNLTIGRSGLSQTLNVPVTRACAIRIQLGNADNINSYADGQRVAITRGMMNFAQSDEAIAYVLARDIAHNVLGHAGAMRQTGTQGSMIDNLVRAKPDTSLLIGGGGIKPVPQDLDAAADTLAIYMLQRAGYNIDRAKPFWQKLSSQYPATVLNGYTAAHPAIAVRMAALDRAVTDVKAKLAAKKPLVP</sequence>
<dbReference type="GO" id="GO:0016020">
    <property type="term" value="C:membrane"/>
    <property type="evidence" value="ECO:0007669"/>
    <property type="project" value="TreeGrafter"/>
</dbReference>
<protein>
    <submittedName>
        <fullName evidence="9">Peptidase M48</fullName>
    </submittedName>
</protein>
<accession>A0A7X2IJY5</accession>
<dbReference type="InterPro" id="IPR051156">
    <property type="entry name" value="Mito/Outer_Membr_Metalloprot"/>
</dbReference>
<keyword evidence="4 6" id="KW-0862">Zinc</keyword>